<dbReference type="AlphaFoldDB" id="A0A165G168"/>
<name>A0A165G168_9APHY</name>
<protein>
    <submittedName>
        <fullName evidence="2">Uncharacterized protein</fullName>
    </submittedName>
</protein>
<feature type="compositionally biased region" description="Basic and acidic residues" evidence="1">
    <location>
        <begin position="112"/>
        <end position="122"/>
    </location>
</feature>
<dbReference type="EMBL" id="KV427611">
    <property type="protein sequence ID" value="KZT09691.1"/>
    <property type="molecule type" value="Genomic_DNA"/>
</dbReference>
<evidence type="ECO:0000256" key="1">
    <source>
        <dbReference type="SAM" id="MobiDB-lite"/>
    </source>
</evidence>
<dbReference type="Proteomes" id="UP000076871">
    <property type="component" value="Unassembled WGS sequence"/>
</dbReference>
<accession>A0A165G168</accession>
<dbReference type="RefSeq" id="XP_040767431.1">
    <property type="nucleotide sequence ID" value="XM_040911506.1"/>
</dbReference>
<dbReference type="InParanoid" id="A0A165G168"/>
<proteinExistence type="predicted"/>
<keyword evidence="3" id="KW-1185">Reference proteome</keyword>
<reference evidence="2 3" key="1">
    <citation type="journal article" date="2016" name="Mol. Biol. Evol.">
        <title>Comparative Genomics of Early-Diverging Mushroom-Forming Fungi Provides Insights into the Origins of Lignocellulose Decay Capabilities.</title>
        <authorList>
            <person name="Nagy L.G."/>
            <person name="Riley R."/>
            <person name="Tritt A."/>
            <person name="Adam C."/>
            <person name="Daum C."/>
            <person name="Floudas D."/>
            <person name="Sun H."/>
            <person name="Yadav J.S."/>
            <person name="Pangilinan J."/>
            <person name="Larsson K.H."/>
            <person name="Matsuura K."/>
            <person name="Barry K."/>
            <person name="Labutti K."/>
            <person name="Kuo R."/>
            <person name="Ohm R.A."/>
            <person name="Bhattacharya S.S."/>
            <person name="Shirouzu T."/>
            <person name="Yoshinaga Y."/>
            <person name="Martin F.M."/>
            <person name="Grigoriev I.V."/>
            <person name="Hibbett D.S."/>
        </authorList>
    </citation>
    <scope>NUCLEOTIDE SEQUENCE [LARGE SCALE GENOMIC DNA]</scope>
    <source>
        <strain evidence="2 3">93-53</strain>
    </source>
</reference>
<dbReference type="GeneID" id="63828534"/>
<organism evidence="2 3">
    <name type="scientific">Laetiporus sulphureus 93-53</name>
    <dbReference type="NCBI Taxonomy" id="1314785"/>
    <lineage>
        <taxon>Eukaryota</taxon>
        <taxon>Fungi</taxon>
        <taxon>Dikarya</taxon>
        <taxon>Basidiomycota</taxon>
        <taxon>Agaricomycotina</taxon>
        <taxon>Agaricomycetes</taxon>
        <taxon>Polyporales</taxon>
        <taxon>Laetiporus</taxon>
    </lineage>
</organism>
<evidence type="ECO:0000313" key="3">
    <source>
        <dbReference type="Proteomes" id="UP000076871"/>
    </source>
</evidence>
<feature type="region of interest" description="Disordered" evidence="1">
    <location>
        <begin position="112"/>
        <end position="131"/>
    </location>
</feature>
<gene>
    <name evidence="2" type="ORF">LAESUDRAFT_748255</name>
</gene>
<evidence type="ECO:0000313" key="2">
    <source>
        <dbReference type="EMBL" id="KZT09691.1"/>
    </source>
</evidence>
<sequence>MSIHSLSPLRSPPKQCDITCPRCQTSYCEGNNVDSACVIYCGPHYMCEKMCQDTYNNMQVCFRGRHTTDKAEADADRAEIRKRHDCQSETDAPHGLRELALDEIEVAGEMEIHSRDRQRDDEPPTSVKHPSDVDGILALPLKCVFCLPDGSRMLQASPDIYLDGLDALFE</sequence>